<dbReference type="Proteomes" id="UP000316079">
    <property type="component" value="Unassembled WGS sequence"/>
</dbReference>
<dbReference type="AlphaFoldDB" id="A0A553RMI5"/>
<keyword evidence="1" id="KW-1133">Transmembrane helix</keyword>
<evidence type="ECO:0000256" key="1">
    <source>
        <dbReference type="SAM" id="Phobius"/>
    </source>
</evidence>
<keyword evidence="1" id="KW-0472">Membrane</keyword>
<dbReference type="OrthoDB" id="2126698at2759"/>
<feature type="transmembrane region" description="Helical" evidence="1">
    <location>
        <begin position="47"/>
        <end position="71"/>
    </location>
</feature>
<reference evidence="2 3" key="1">
    <citation type="journal article" date="2019" name="Sci. Data">
        <title>Hybrid genome assembly and annotation of Danionella translucida.</title>
        <authorList>
            <person name="Kadobianskyi M."/>
            <person name="Schulze L."/>
            <person name="Schuelke M."/>
            <person name="Judkewitz B."/>
        </authorList>
    </citation>
    <scope>NUCLEOTIDE SEQUENCE [LARGE SCALE GENOMIC DNA]</scope>
    <source>
        <strain evidence="2 3">Bolton</strain>
    </source>
</reference>
<proteinExistence type="predicted"/>
<gene>
    <name evidence="2" type="ORF">DNTS_008646</name>
</gene>
<name>A0A553RMI5_9TELE</name>
<dbReference type="PANTHER" id="PTHR11206">
    <property type="entry name" value="MULTIDRUG RESISTANCE PROTEIN"/>
    <property type="match status" value="1"/>
</dbReference>
<evidence type="ECO:0000313" key="3">
    <source>
        <dbReference type="Proteomes" id="UP000316079"/>
    </source>
</evidence>
<accession>A0A553RMI5</accession>
<sequence length="241" mass="26521">MHINEEMKKDKSEDDSSTSRSQVICGRCRQKIWSLIPIRYREEVVELLKLAGPVIISQLMIFLISFISTVFCGHLGKTELAVAASVRVGNALGAGNTEQAKLSSKVSLVCGATMGEETTYTVAQINEEMKKDKSEDDSSTSSSQTAITIFPLDFKRTLSTPSKPIHQMLSQSFFIGVSFSEIATIVSSHRLLKMSSSVDVHEGIIKHKVSRPPSTLGILNTEYLGCLRHPKYLSTRVVPAK</sequence>
<organism evidence="2 3">
    <name type="scientific">Danionella cerebrum</name>
    <dbReference type="NCBI Taxonomy" id="2873325"/>
    <lineage>
        <taxon>Eukaryota</taxon>
        <taxon>Metazoa</taxon>
        <taxon>Chordata</taxon>
        <taxon>Craniata</taxon>
        <taxon>Vertebrata</taxon>
        <taxon>Euteleostomi</taxon>
        <taxon>Actinopterygii</taxon>
        <taxon>Neopterygii</taxon>
        <taxon>Teleostei</taxon>
        <taxon>Ostariophysi</taxon>
        <taxon>Cypriniformes</taxon>
        <taxon>Danionidae</taxon>
        <taxon>Danioninae</taxon>
        <taxon>Danionella</taxon>
    </lineage>
</organism>
<keyword evidence="3" id="KW-1185">Reference proteome</keyword>
<comment type="caution">
    <text evidence="2">The sequence shown here is derived from an EMBL/GenBank/DDBJ whole genome shotgun (WGS) entry which is preliminary data.</text>
</comment>
<dbReference type="EMBL" id="SRMA01010528">
    <property type="protein sequence ID" value="TRZ03384.1"/>
    <property type="molecule type" value="Genomic_DNA"/>
</dbReference>
<protein>
    <submittedName>
        <fullName evidence="2">Uncharacterized protein</fullName>
    </submittedName>
</protein>
<keyword evidence="1" id="KW-0812">Transmembrane</keyword>
<evidence type="ECO:0000313" key="2">
    <source>
        <dbReference type="EMBL" id="TRZ03384.1"/>
    </source>
</evidence>